<accession>A0A8E2JCY1</accession>
<reference evidence="1 2" key="1">
    <citation type="journal article" date="2016" name="Nat. Commun.">
        <title>Ectomycorrhizal ecology is imprinted in the genome of the dominant symbiotic fungus Cenococcum geophilum.</title>
        <authorList>
            <consortium name="DOE Joint Genome Institute"/>
            <person name="Peter M."/>
            <person name="Kohler A."/>
            <person name="Ohm R.A."/>
            <person name="Kuo A."/>
            <person name="Krutzmann J."/>
            <person name="Morin E."/>
            <person name="Arend M."/>
            <person name="Barry K.W."/>
            <person name="Binder M."/>
            <person name="Choi C."/>
            <person name="Clum A."/>
            <person name="Copeland A."/>
            <person name="Grisel N."/>
            <person name="Haridas S."/>
            <person name="Kipfer T."/>
            <person name="LaButti K."/>
            <person name="Lindquist E."/>
            <person name="Lipzen A."/>
            <person name="Maire R."/>
            <person name="Meier B."/>
            <person name="Mihaltcheva S."/>
            <person name="Molinier V."/>
            <person name="Murat C."/>
            <person name="Poggeler S."/>
            <person name="Quandt C.A."/>
            <person name="Sperisen C."/>
            <person name="Tritt A."/>
            <person name="Tisserant E."/>
            <person name="Crous P.W."/>
            <person name="Henrissat B."/>
            <person name="Nehls U."/>
            <person name="Egli S."/>
            <person name="Spatafora J.W."/>
            <person name="Grigoriev I.V."/>
            <person name="Martin F.M."/>
        </authorList>
    </citation>
    <scope>NUCLEOTIDE SEQUENCE [LARGE SCALE GENOMIC DNA]</scope>
    <source>
        <strain evidence="1 2">CBS 459.81</strain>
    </source>
</reference>
<sequence>MTRRGDHPRRKRGYSTFGEGRKIYLKAKRLLIEFHLLLDDFYLLILPGIGATCYFRRNILSSVCYFPILAVGRAEFHAYFQAQREFYGLLQD</sequence>
<proteinExistence type="predicted"/>
<protein>
    <submittedName>
        <fullName evidence="1">Uncharacterized protein</fullName>
    </submittedName>
</protein>
<evidence type="ECO:0000313" key="2">
    <source>
        <dbReference type="Proteomes" id="UP000250266"/>
    </source>
</evidence>
<dbReference type="AlphaFoldDB" id="A0A8E2JCY1"/>
<evidence type="ECO:0000313" key="1">
    <source>
        <dbReference type="EMBL" id="OCK77822.1"/>
    </source>
</evidence>
<gene>
    <name evidence="1" type="ORF">K432DRAFT_108858</name>
</gene>
<dbReference type="EMBL" id="KV745098">
    <property type="protein sequence ID" value="OCK77822.1"/>
    <property type="molecule type" value="Genomic_DNA"/>
</dbReference>
<name>A0A8E2JCY1_9PEZI</name>
<organism evidence="1 2">
    <name type="scientific">Lepidopterella palustris CBS 459.81</name>
    <dbReference type="NCBI Taxonomy" id="1314670"/>
    <lineage>
        <taxon>Eukaryota</taxon>
        <taxon>Fungi</taxon>
        <taxon>Dikarya</taxon>
        <taxon>Ascomycota</taxon>
        <taxon>Pezizomycotina</taxon>
        <taxon>Dothideomycetes</taxon>
        <taxon>Pleosporomycetidae</taxon>
        <taxon>Mytilinidiales</taxon>
        <taxon>Argynnaceae</taxon>
        <taxon>Lepidopterella</taxon>
    </lineage>
</organism>
<keyword evidence="2" id="KW-1185">Reference proteome</keyword>
<dbReference type="Proteomes" id="UP000250266">
    <property type="component" value="Unassembled WGS sequence"/>
</dbReference>